<accession>W4K126</accession>
<sequence>MVKMRRDWNWSYDQSESLSTPTLKTIDSFDARRVAVDKSLNGPSDIMSLYNEEDIFEYRLVPVTNKFASIFRFDRDDDPVPPTTLDADHSSSNPNLSRLPTPDIDHTAPESDSDPVPPNIIGHIVSDSNSLPPATSEVDHSAPNSDVATSDVGLSEPQPHLSAQTTALFLMQTPQHQTQIIHSQMPVPKLT</sequence>
<evidence type="ECO:0000313" key="2">
    <source>
        <dbReference type="EMBL" id="ETW79517.1"/>
    </source>
</evidence>
<gene>
    <name evidence="2" type="ORF">HETIRDRAFT_452672</name>
</gene>
<feature type="region of interest" description="Disordered" evidence="1">
    <location>
        <begin position="75"/>
        <end position="158"/>
    </location>
</feature>
<dbReference type="HOGENOM" id="CLU_1421573_0_0_1"/>
<reference evidence="2 3" key="1">
    <citation type="journal article" date="2012" name="New Phytol.">
        <title>Insight into trade-off between wood decay and parasitism from the genome of a fungal forest pathogen.</title>
        <authorList>
            <person name="Olson A."/>
            <person name="Aerts A."/>
            <person name="Asiegbu F."/>
            <person name="Belbahri L."/>
            <person name="Bouzid O."/>
            <person name="Broberg A."/>
            <person name="Canback B."/>
            <person name="Coutinho P.M."/>
            <person name="Cullen D."/>
            <person name="Dalman K."/>
            <person name="Deflorio G."/>
            <person name="van Diepen L.T."/>
            <person name="Dunand C."/>
            <person name="Duplessis S."/>
            <person name="Durling M."/>
            <person name="Gonthier P."/>
            <person name="Grimwood J."/>
            <person name="Fossdal C.G."/>
            <person name="Hansson D."/>
            <person name="Henrissat B."/>
            <person name="Hietala A."/>
            <person name="Himmelstrand K."/>
            <person name="Hoffmeister D."/>
            <person name="Hogberg N."/>
            <person name="James T.Y."/>
            <person name="Karlsson M."/>
            <person name="Kohler A."/>
            <person name="Kues U."/>
            <person name="Lee Y.H."/>
            <person name="Lin Y.C."/>
            <person name="Lind M."/>
            <person name="Lindquist E."/>
            <person name="Lombard V."/>
            <person name="Lucas S."/>
            <person name="Lunden K."/>
            <person name="Morin E."/>
            <person name="Murat C."/>
            <person name="Park J."/>
            <person name="Raffaello T."/>
            <person name="Rouze P."/>
            <person name="Salamov A."/>
            <person name="Schmutz J."/>
            <person name="Solheim H."/>
            <person name="Stahlberg J."/>
            <person name="Velez H."/>
            <person name="de Vries R.P."/>
            <person name="Wiebenga A."/>
            <person name="Woodward S."/>
            <person name="Yakovlev I."/>
            <person name="Garbelotto M."/>
            <person name="Martin F."/>
            <person name="Grigoriev I.V."/>
            <person name="Stenlid J."/>
        </authorList>
    </citation>
    <scope>NUCLEOTIDE SEQUENCE [LARGE SCALE GENOMIC DNA]</scope>
    <source>
        <strain evidence="2 3">TC 32-1</strain>
    </source>
</reference>
<dbReference type="Proteomes" id="UP000030671">
    <property type="component" value="Unassembled WGS sequence"/>
</dbReference>
<dbReference type="InParanoid" id="W4K126"/>
<keyword evidence="3" id="KW-1185">Reference proteome</keyword>
<evidence type="ECO:0000256" key="1">
    <source>
        <dbReference type="SAM" id="MobiDB-lite"/>
    </source>
</evidence>
<dbReference type="EMBL" id="KI925460">
    <property type="protein sequence ID" value="ETW79517.1"/>
    <property type="molecule type" value="Genomic_DNA"/>
</dbReference>
<dbReference type="RefSeq" id="XP_009548099.1">
    <property type="nucleotide sequence ID" value="XM_009549804.1"/>
</dbReference>
<name>W4K126_HETIT</name>
<evidence type="ECO:0000313" key="3">
    <source>
        <dbReference type="Proteomes" id="UP000030671"/>
    </source>
</evidence>
<dbReference type="AlphaFoldDB" id="W4K126"/>
<organism evidence="2 3">
    <name type="scientific">Heterobasidion irregulare (strain TC 32-1)</name>
    <dbReference type="NCBI Taxonomy" id="747525"/>
    <lineage>
        <taxon>Eukaryota</taxon>
        <taxon>Fungi</taxon>
        <taxon>Dikarya</taxon>
        <taxon>Basidiomycota</taxon>
        <taxon>Agaricomycotina</taxon>
        <taxon>Agaricomycetes</taxon>
        <taxon>Russulales</taxon>
        <taxon>Bondarzewiaceae</taxon>
        <taxon>Heterobasidion</taxon>
        <taxon>Heterobasidion annosum species complex</taxon>
    </lineage>
</organism>
<dbReference type="KEGG" id="hir:HETIRDRAFT_452672"/>
<proteinExistence type="predicted"/>
<dbReference type="GeneID" id="20676284"/>
<protein>
    <submittedName>
        <fullName evidence="2">Uncharacterized protein</fullName>
    </submittedName>
</protein>